<accession>A0AAR2KE28</accession>
<evidence type="ECO:0000313" key="2">
    <source>
        <dbReference type="Ensembl" id="ENSPNAP00000062525.1"/>
    </source>
</evidence>
<evidence type="ECO:0000256" key="1">
    <source>
        <dbReference type="SAM" id="MobiDB-lite"/>
    </source>
</evidence>
<evidence type="ECO:0000313" key="3">
    <source>
        <dbReference type="Proteomes" id="UP001501920"/>
    </source>
</evidence>
<dbReference type="Ensembl" id="ENSPNAT00000083279.1">
    <property type="protein sequence ID" value="ENSPNAP00000062525.1"/>
    <property type="gene ID" value="ENSPNAG00000033863.1"/>
</dbReference>
<feature type="compositionally biased region" description="Polar residues" evidence="1">
    <location>
        <begin position="1"/>
        <end position="39"/>
    </location>
</feature>
<dbReference type="AlphaFoldDB" id="A0AAR2KE28"/>
<keyword evidence="3" id="KW-1185">Reference proteome</keyword>
<dbReference type="Proteomes" id="UP001501920">
    <property type="component" value="Chromosome 26"/>
</dbReference>
<sequence>KSQTSRSRWTPTWHTPLSRAMSSSTAPQMSKDSPVMRTTRTSDKPPLFSTLMRRRLLTQFMSCTAELSSCLRRTAKANKHSAVPAPRRHSLDRLVVVDRRPTPPRPQDFLGSLNHHSSTCSSRRFCWMRAGSHSRCQGGPTTNIEQPTVICTFTKVWKARHHSN</sequence>
<name>A0AAR2KE28_PYGNA</name>
<reference evidence="2" key="2">
    <citation type="submission" date="2025-08" db="UniProtKB">
        <authorList>
            <consortium name="Ensembl"/>
        </authorList>
    </citation>
    <scope>IDENTIFICATION</scope>
</reference>
<organism evidence="2 3">
    <name type="scientific">Pygocentrus nattereri</name>
    <name type="common">Red-bellied piranha</name>
    <dbReference type="NCBI Taxonomy" id="42514"/>
    <lineage>
        <taxon>Eukaryota</taxon>
        <taxon>Metazoa</taxon>
        <taxon>Chordata</taxon>
        <taxon>Craniata</taxon>
        <taxon>Vertebrata</taxon>
        <taxon>Euteleostomi</taxon>
        <taxon>Actinopterygii</taxon>
        <taxon>Neopterygii</taxon>
        <taxon>Teleostei</taxon>
        <taxon>Ostariophysi</taxon>
        <taxon>Characiformes</taxon>
        <taxon>Characoidei</taxon>
        <taxon>Pygocentrus</taxon>
    </lineage>
</organism>
<reference evidence="2 3" key="1">
    <citation type="submission" date="2020-10" db="EMBL/GenBank/DDBJ databases">
        <title>Pygocentrus nattereri (red-bellied piranha) genome, fPygNat1, primary haplotype.</title>
        <authorList>
            <person name="Myers G."/>
            <person name="Meyer A."/>
            <person name="Karagic N."/>
            <person name="Pippel M."/>
            <person name="Winkler S."/>
            <person name="Tracey A."/>
            <person name="Wood J."/>
            <person name="Formenti G."/>
            <person name="Howe K."/>
            <person name="Fedrigo O."/>
            <person name="Jarvis E.D."/>
        </authorList>
    </citation>
    <scope>NUCLEOTIDE SEQUENCE [LARGE SCALE GENOMIC DNA]</scope>
</reference>
<reference evidence="2" key="3">
    <citation type="submission" date="2025-09" db="UniProtKB">
        <authorList>
            <consortium name="Ensembl"/>
        </authorList>
    </citation>
    <scope>IDENTIFICATION</scope>
</reference>
<protein>
    <submittedName>
        <fullName evidence="2">Uncharacterized protein</fullName>
    </submittedName>
</protein>
<dbReference type="GeneTree" id="ENSGT01030000235036"/>
<proteinExistence type="predicted"/>
<feature type="region of interest" description="Disordered" evidence="1">
    <location>
        <begin position="1"/>
        <end position="46"/>
    </location>
</feature>